<reference evidence="2" key="2">
    <citation type="submission" date="2020-09" db="EMBL/GenBank/DDBJ databases">
        <authorList>
            <person name="Sun Q."/>
            <person name="Ohkuma M."/>
        </authorList>
    </citation>
    <scope>NUCLEOTIDE SEQUENCE</scope>
    <source>
        <strain evidence="2">JCM 4784</strain>
    </source>
</reference>
<name>A0A919DZ57_9ACTN</name>
<evidence type="ECO:0000256" key="1">
    <source>
        <dbReference type="SAM" id="MobiDB-lite"/>
    </source>
</evidence>
<evidence type="ECO:0000313" key="2">
    <source>
        <dbReference type="EMBL" id="GHE95890.1"/>
    </source>
</evidence>
<comment type="caution">
    <text evidence="2">The sequence shown here is derived from an EMBL/GenBank/DDBJ whole genome shotgun (WGS) entry which is preliminary data.</text>
</comment>
<protein>
    <submittedName>
        <fullName evidence="2">Uncharacterized protein</fullName>
    </submittedName>
</protein>
<dbReference type="AlphaFoldDB" id="A0A919DZ57"/>
<reference evidence="2" key="1">
    <citation type="journal article" date="2014" name="Int. J. Syst. Evol. Microbiol.">
        <title>Complete genome sequence of Corynebacterium casei LMG S-19264T (=DSM 44701T), isolated from a smear-ripened cheese.</title>
        <authorList>
            <consortium name="US DOE Joint Genome Institute (JGI-PGF)"/>
            <person name="Walter F."/>
            <person name="Albersmeier A."/>
            <person name="Kalinowski J."/>
            <person name="Ruckert C."/>
        </authorList>
    </citation>
    <scope>NUCLEOTIDE SEQUENCE</scope>
    <source>
        <strain evidence="2">JCM 4784</strain>
    </source>
</reference>
<accession>A0A919DZ57</accession>
<gene>
    <name evidence="2" type="ORF">GCM10018785_71220</name>
</gene>
<keyword evidence="3" id="KW-1185">Reference proteome</keyword>
<proteinExistence type="predicted"/>
<sequence>MEQAAGQQPRMASSDTKGGRVGEKLPRSGTGWLAQASKGGRVGEEPPRSGTGVWGRASEVGGWEKSCRAAALGGWPGRVRVGGWGKSCRAAVPGCWAGVSWCAVAGAGAGGRGAPRGEGQQPSYPAVGMDSRRCTRAFMRES</sequence>
<feature type="region of interest" description="Disordered" evidence="1">
    <location>
        <begin position="1"/>
        <end position="58"/>
    </location>
</feature>
<dbReference type="Proteomes" id="UP000608024">
    <property type="component" value="Unassembled WGS sequence"/>
</dbReference>
<organism evidence="2 3">
    <name type="scientific">Streptomyces longispororuber</name>
    <dbReference type="NCBI Taxonomy" id="68230"/>
    <lineage>
        <taxon>Bacteria</taxon>
        <taxon>Bacillati</taxon>
        <taxon>Actinomycetota</taxon>
        <taxon>Actinomycetes</taxon>
        <taxon>Kitasatosporales</taxon>
        <taxon>Streptomycetaceae</taxon>
        <taxon>Streptomyces</taxon>
    </lineage>
</organism>
<dbReference type="EMBL" id="BNBT01000211">
    <property type="protein sequence ID" value="GHE95890.1"/>
    <property type="molecule type" value="Genomic_DNA"/>
</dbReference>
<feature type="compositionally biased region" description="Basic and acidic residues" evidence="1">
    <location>
        <begin position="17"/>
        <end position="26"/>
    </location>
</feature>
<evidence type="ECO:0000313" key="3">
    <source>
        <dbReference type="Proteomes" id="UP000608024"/>
    </source>
</evidence>